<dbReference type="InterPro" id="IPR002018">
    <property type="entry name" value="CarbesteraseB"/>
</dbReference>
<dbReference type="AlphaFoldDB" id="A0AAV5WYL4"/>
<feature type="non-terminal residue" evidence="6">
    <location>
        <position position="115"/>
    </location>
</feature>
<dbReference type="InterPro" id="IPR000997">
    <property type="entry name" value="Cholinesterase"/>
</dbReference>
<dbReference type="GO" id="GO:0005886">
    <property type="term" value="C:plasma membrane"/>
    <property type="evidence" value="ECO:0007669"/>
    <property type="project" value="TreeGrafter"/>
</dbReference>
<evidence type="ECO:0000256" key="2">
    <source>
        <dbReference type="ARBA" id="ARBA00022487"/>
    </source>
</evidence>
<keyword evidence="3" id="KW-0378">Hydrolase</keyword>
<accession>A0AAV5WYL4</accession>
<dbReference type="GO" id="GO:0005615">
    <property type="term" value="C:extracellular space"/>
    <property type="evidence" value="ECO:0007669"/>
    <property type="project" value="TreeGrafter"/>
</dbReference>
<reference evidence="6" key="1">
    <citation type="submission" date="2023-10" db="EMBL/GenBank/DDBJ databases">
        <title>Genome assembly of Pristionchus species.</title>
        <authorList>
            <person name="Yoshida K."/>
            <person name="Sommer R.J."/>
        </authorList>
    </citation>
    <scope>NUCLEOTIDE SEQUENCE</scope>
    <source>
        <strain evidence="6">RS5133</strain>
    </source>
</reference>
<evidence type="ECO:0000313" key="6">
    <source>
        <dbReference type="EMBL" id="GMT37181.1"/>
    </source>
</evidence>
<proteinExistence type="inferred from homology"/>
<keyword evidence="7" id="KW-1185">Reference proteome</keyword>
<dbReference type="Gene3D" id="3.40.50.1820">
    <property type="entry name" value="alpha/beta hydrolase"/>
    <property type="match status" value="1"/>
</dbReference>
<dbReference type="GO" id="GO:0006581">
    <property type="term" value="P:acetylcholine catabolic process"/>
    <property type="evidence" value="ECO:0007669"/>
    <property type="project" value="TreeGrafter"/>
</dbReference>
<dbReference type="EMBL" id="BTSY01000065">
    <property type="protein sequence ID" value="GMT37181.1"/>
    <property type="molecule type" value="Genomic_DNA"/>
</dbReference>
<organism evidence="6 7">
    <name type="scientific">Pristionchus fissidentatus</name>
    <dbReference type="NCBI Taxonomy" id="1538716"/>
    <lineage>
        <taxon>Eukaryota</taxon>
        <taxon>Metazoa</taxon>
        <taxon>Ecdysozoa</taxon>
        <taxon>Nematoda</taxon>
        <taxon>Chromadorea</taxon>
        <taxon>Rhabditida</taxon>
        <taxon>Rhabditina</taxon>
        <taxon>Diplogasteromorpha</taxon>
        <taxon>Diplogasteroidea</taxon>
        <taxon>Neodiplogasteridae</taxon>
        <taxon>Pristionchus</taxon>
    </lineage>
</organism>
<keyword evidence="4" id="KW-1015">Disulfide bond</keyword>
<dbReference type="GO" id="GO:0019695">
    <property type="term" value="P:choline metabolic process"/>
    <property type="evidence" value="ECO:0007669"/>
    <property type="project" value="TreeGrafter"/>
</dbReference>
<gene>
    <name evidence="6" type="ORF">PFISCL1PPCAC_28478</name>
</gene>
<evidence type="ECO:0000313" key="7">
    <source>
        <dbReference type="Proteomes" id="UP001432322"/>
    </source>
</evidence>
<evidence type="ECO:0000256" key="3">
    <source>
        <dbReference type="ARBA" id="ARBA00022801"/>
    </source>
</evidence>
<dbReference type="InterPro" id="IPR029058">
    <property type="entry name" value="AB_hydrolase_fold"/>
</dbReference>
<dbReference type="InterPro" id="IPR050654">
    <property type="entry name" value="AChE-related_enzymes"/>
</dbReference>
<comment type="caution">
    <text evidence="6">The sequence shown here is derived from an EMBL/GenBank/DDBJ whole genome shotgun (WGS) entry which is preliminary data.</text>
</comment>
<comment type="similarity">
    <text evidence="1">Belongs to the type-B carboxylesterase/lipase family.</text>
</comment>
<dbReference type="GO" id="GO:0003990">
    <property type="term" value="F:acetylcholinesterase activity"/>
    <property type="evidence" value="ECO:0007669"/>
    <property type="project" value="TreeGrafter"/>
</dbReference>
<dbReference type="PANTHER" id="PTHR43918:SF4">
    <property type="entry name" value="CARBOXYLIC ESTER HYDROLASE"/>
    <property type="match status" value="1"/>
</dbReference>
<dbReference type="PRINTS" id="PR00878">
    <property type="entry name" value="CHOLNESTRASE"/>
</dbReference>
<name>A0AAV5WYL4_9BILA</name>
<dbReference type="SUPFAM" id="SSF53474">
    <property type="entry name" value="alpha/beta-Hydrolases"/>
    <property type="match status" value="1"/>
</dbReference>
<sequence>MVGDYFFTCDSIWMADKLTEKRNGNEKSAKVFIYHFAQTSSANPWPEWTGVMHGYEIEFVFGAPIAIQLLTKRTKIEREETFSKKVIQYWTSFATTGVPRLKNSSGREVWPAYDG</sequence>
<dbReference type="Proteomes" id="UP001432322">
    <property type="component" value="Unassembled WGS sequence"/>
</dbReference>
<keyword evidence="2" id="KW-0719">Serine esterase</keyword>
<feature type="domain" description="Carboxylesterase type B" evidence="5">
    <location>
        <begin position="1"/>
        <end position="113"/>
    </location>
</feature>
<protein>
    <recommendedName>
        <fullName evidence="5">Carboxylesterase type B domain-containing protein</fullName>
    </recommendedName>
</protein>
<evidence type="ECO:0000259" key="5">
    <source>
        <dbReference type="Pfam" id="PF00135"/>
    </source>
</evidence>
<dbReference type="Pfam" id="PF00135">
    <property type="entry name" value="COesterase"/>
    <property type="match status" value="1"/>
</dbReference>
<evidence type="ECO:0000256" key="1">
    <source>
        <dbReference type="ARBA" id="ARBA00005964"/>
    </source>
</evidence>
<dbReference type="PANTHER" id="PTHR43918">
    <property type="entry name" value="ACETYLCHOLINESTERASE"/>
    <property type="match status" value="1"/>
</dbReference>
<evidence type="ECO:0000256" key="4">
    <source>
        <dbReference type="ARBA" id="ARBA00023157"/>
    </source>
</evidence>